<name>A0ABN2DZD4_9ACTN</name>
<dbReference type="InterPro" id="IPR043128">
    <property type="entry name" value="Rev_trsase/Diguanyl_cyclase"/>
</dbReference>
<evidence type="ECO:0000313" key="3">
    <source>
        <dbReference type="Proteomes" id="UP001500393"/>
    </source>
</evidence>
<dbReference type="EMBL" id="BAAAOS010000037">
    <property type="protein sequence ID" value="GAA1591503.1"/>
    <property type="molecule type" value="Genomic_DNA"/>
</dbReference>
<protein>
    <recommendedName>
        <fullName evidence="1">GGDEF domain-containing protein</fullName>
    </recommendedName>
</protein>
<dbReference type="InterPro" id="IPR000160">
    <property type="entry name" value="GGDEF_dom"/>
</dbReference>
<dbReference type="InterPro" id="IPR011990">
    <property type="entry name" value="TPR-like_helical_dom_sf"/>
</dbReference>
<dbReference type="CDD" id="cd01949">
    <property type="entry name" value="GGDEF"/>
    <property type="match status" value="1"/>
</dbReference>
<comment type="caution">
    <text evidence="2">The sequence shown here is derived from an EMBL/GenBank/DDBJ whole genome shotgun (WGS) entry which is preliminary data.</text>
</comment>
<reference evidence="2 3" key="1">
    <citation type="journal article" date="2019" name="Int. J. Syst. Evol. Microbiol.">
        <title>The Global Catalogue of Microorganisms (GCM) 10K type strain sequencing project: providing services to taxonomists for standard genome sequencing and annotation.</title>
        <authorList>
            <consortium name="The Broad Institute Genomics Platform"/>
            <consortium name="The Broad Institute Genome Sequencing Center for Infectious Disease"/>
            <person name="Wu L."/>
            <person name="Ma J."/>
        </authorList>
    </citation>
    <scope>NUCLEOTIDE SEQUENCE [LARGE SCALE GENOMIC DNA]</scope>
    <source>
        <strain evidence="2 3">JCM 14969</strain>
    </source>
</reference>
<dbReference type="RefSeq" id="WP_344218268.1">
    <property type="nucleotide sequence ID" value="NZ_BAAAOS010000037.1"/>
</dbReference>
<dbReference type="SMART" id="SM00267">
    <property type="entry name" value="GGDEF"/>
    <property type="match status" value="1"/>
</dbReference>
<sequence>MRETSGVTARIGAAMTRAQSGNPTGAAGDIRRLLDELGPEPTSERAAAEYVRAVAAHYTGDAEEALDSVEACIRVARAIDEPGWEANALAVRIITLIRNGEGGDSVADLVAAENALSRTWNAGLASWAHTGLGYAYDLLRLFELCIPHFELAAEANVDPLGLPESPAINRLNLAESNLRWAHEMERLSDSSYDGEIRRRREEARRWAAEANEVIVHANLVGYWPISGRMWLAASDYEADPAEAAVVLKDCRDQLAKLGALELAAIAGAYLAKAHASMGRLDDALEAADRAGTDLPPTSDPPVEALVRHTAVQIAANSGDAGAAAGLQYARAITRGWWAERLRGLYAVRSALATHELSIRHDAEWRAAREDPLTGVGNRRALDERMSAAQDSGRSIAVIAIDVDNLKVVNDSHGHACGDEVLRRVAQVLTEQCRAEDVVARAGGDEFVVVLDNPDERGARELVERIRSAADRISRGAVEPWFAMLRLSIGQASSTDGTSVGDLLTEADRRMYDDKRRRRATNGRETPR</sequence>
<evidence type="ECO:0000259" key="1">
    <source>
        <dbReference type="PROSITE" id="PS50887"/>
    </source>
</evidence>
<evidence type="ECO:0000313" key="2">
    <source>
        <dbReference type="EMBL" id="GAA1591503.1"/>
    </source>
</evidence>
<dbReference type="PROSITE" id="PS50887">
    <property type="entry name" value="GGDEF"/>
    <property type="match status" value="1"/>
</dbReference>
<dbReference type="InterPro" id="IPR050469">
    <property type="entry name" value="Diguanylate_Cyclase"/>
</dbReference>
<dbReference type="NCBIfam" id="TIGR00254">
    <property type="entry name" value="GGDEF"/>
    <property type="match status" value="1"/>
</dbReference>
<organism evidence="2 3">
    <name type="scientific">Kribbella sancticallisti</name>
    <dbReference type="NCBI Taxonomy" id="460087"/>
    <lineage>
        <taxon>Bacteria</taxon>
        <taxon>Bacillati</taxon>
        <taxon>Actinomycetota</taxon>
        <taxon>Actinomycetes</taxon>
        <taxon>Propionibacteriales</taxon>
        <taxon>Kribbellaceae</taxon>
        <taxon>Kribbella</taxon>
    </lineage>
</organism>
<feature type="domain" description="GGDEF" evidence="1">
    <location>
        <begin position="393"/>
        <end position="527"/>
    </location>
</feature>
<gene>
    <name evidence="2" type="ORF">GCM10009789_51880</name>
</gene>
<dbReference type="Proteomes" id="UP001500393">
    <property type="component" value="Unassembled WGS sequence"/>
</dbReference>
<dbReference type="SUPFAM" id="SSF48452">
    <property type="entry name" value="TPR-like"/>
    <property type="match status" value="1"/>
</dbReference>
<dbReference type="PANTHER" id="PTHR45138">
    <property type="entry name" value="REGULATORY COMPONENTS OF SENSORY TRANSDUCTION SYSTEM"/>
    <property type="match status" value="1"/>
</dbReference>
<proteinExistence type="predicted"/>
<dbReference type="PANTHER" id="PTHR45138:SF9">
    <property type="entry name" value="DIGUANYLATE CYCLASE DGCM-RELATED"/>
    <property type="match status" value="1"/>
</dbReference>
<dbReference type="Pfam" id="PF00990">
    <property type="entry name" value="GGDEF"/>
    <property type="match status" value="1"/>
</dbReference>
<accession>A0ABN2DZD4</accession>
<dbReference type="SUPFAM" id="SSF55073">
    <property type="entry name" value="Nucleotide cyclase"/>
    <property type="match status" value="1"/>
</dbReference>
<keyword evidence="3" id="KW-1185">Reference proteome</keyword>
<dbReference type="Gene3D" id="3.30.70.270">
    <property type="match status" value="1"/>
</dbReference>
<dbReference type="InterPro" id="IPR029787">
    <property type="entry name" value="Nucleotide_cyclase"/>
</dbReference>